<dbReference type="EMBL" id="JAGQHR010000988">
    <property type="protein sequence ID" value="MCA9730097.1"/>
    <property type="molecule type" value="Genomic_DNA"/>
</dbReference>
<dbReference type="AlphaFoldDB" id="A0A956M3N0"/>
<dbReference type="PANTHER" id="PTHR42881">
    <property type="entry name" value="PROLYL ENDOPEPTIDASE"/>
    <property type="match status" value="1"/>
</dbReference>
<reference evidence="3" key="2">
    <citation type="journal article" date="2021" name="Microbiome">
        <title>Successional dynamics and alternative stable states in a saline activated sludge microbial community over 9 years.</title>
        <authorList>
            <person name="Wang Y."/>
            <person name="Ye J."/>
            <person name="Ju F."/>
            <person name="Liu L."/>
            <person name="Boyd J.A."/>
            <person name="Deng Y."/>
            <person name="Parks D.H."/>
            <person name="Jiang X."/>
            <person name="Yin X."/>
            <person name="Woodcroft B.J."/>
            <person name="Tyson G.W."/>
            <person name="Hugenholtz P."/>
            <person name="Polz M.F."/>
            <person name="Zhang T."/>
        </authorList>
    </citation>
    <scope>NUCLEOTIDE SEQUENCE</scope>
    <source>
        <strain evidence="3">HKST-UBA01</strain>
    </source>
</reference>
<gene>
    <name evidence="3" type="ORF">KC729_20605</name>
</gene>
<comment type="caution">
    <text evidence="3">The sequence shown here is derived from an EMBL/GenBank/DDBJ whole genome shotgun (WGS) entry which is preliminary data.</text>
</comment>
<keyword evidence="1" id="KW-0732">Signal</keyword>
<accession>A0A956M3N0</accession>
<evidence type="ECO:0000313" key="3">
    <source>
        <dbReference type="EMBL" id="MCA9730097.1"/>
    </source>
</evidence>
<dbReference type="SUPFAM" id="SSF50993">
    <property type="entry name" value="Peptidase/esterase 'gauge' domain"/>
    <property type="match status" value="1"/>
</dbReference>
<feature type="non-terminal residue" evidence="3">
    <location>
        <position position="239"/>
    </location>
</feature>
<evidence type="ECO:0000259" key="2">
    <source>
        <dbReference type="Pfam" id="PF02897"/>
    </source>
</evidence>
<dbReference type="GO" id="GO:0004252">
    <property type="term" value="F:serine-type endopeptidase activity"/>
    <property type="evidence" value="ECO:0007669"/>
    <property type="project" value="InterPro"/>
</dbReference>
<organism evidence="3 4">
    <name type="scientific">Eiseniibacteriota bacterium</name>
    <dbReference type="NCBI Taxonomy" id="2212470"/>
    <lineage>
        <taxon>Bacteria</taxon>
        <taxon>Candidatus Eiseniibacteriota</taxon>
    </lineage>
</organism>
<dbReference type="Pfam" id="PF02897">
    <property type="entry name" value="Peptidase_S9_N"/>
    <property type="match status" value="1"/>
</dbReference>
<dbReference type="InterPro" id="IPR051167">
    <property type="entry name" value="Prolyl_oligopep/macrocyclase"/>
</dbReference>
<dbReference type="GO" id="GO:0005829">
    <property type="term" value="C:cytosol"/>
    <property type="evidence" value="ECO:0007669"/>
    <property type="project" value="TreeGrafter"/>
</dbReference>
<reference evidence="3" key="1">
    <citation type="submission" date="2020-04" db="EMBL/GenBank/DDBJ databases">
        <authorList>
            <person name="Zhang T."/>
        </authorList>
    </citation>
    <scope>NUCLEOTIDE SEQUENCE</scope>
    <source>
        <strain evidence="3">HKST-UBA01</strain>
    </source>
</reference>
<feature type="chain" id="PRO_5037744581" evidence="1">
    <location>
        <begin position="30"/>
        <end position="239"/>
    </location>
</feature>
<name>A0A956M3N0_UNCEI</name>
<dbReference type="PANTHER" id="PTHR42881:SF2">
    <property type="entry name" value="PROLYL ENDOPEPTIDASE"/>
    <property type="match status" value="1"/>
</dbReference>
<dbReference type="GO" id="GO:0070012">
    <property type="term" value="F:oligopeptidase activity"/>
    <property type="evidence" value="ECO:0007669"/>
    <property type="project" value="TreeGrafter"/>
</dbReference>
<sequence>MRPSRSSLRRLVASVPLALTLAAAVPAAAGSSAPPVPASVPETRTVDHVDDYAGVEVKDPYRWLEAMDDVEVRRWIDAQRTATADWIADVPERAAVVRRLESLMDHEDRSVPVRHGDRTFQSRQEGLANQRVLWVTDADGSERPLIDPNAWSADGTIALREVSYRRDGRLIAIGKSEGGSDWRTLHVVDVDTGRELPDVLRWVKFSSPEWANDGESFYYGRYPTPEGDAFSSVNENQRL</sequence>
<evidence type="ECO:0000256" key="1">
    <source>
        <dbReference type="SAM" id="SignalP"/>
    </source>
</evidence>
<proteinExistence type="predicted"/>
<feature type="signal peptide" evidence="1">
    <location>
        <begin position="1"/>
        <end position="29"/>
    </location>
</feature>
<dbReference type="InterPro" id="IPR023302">
    <property type="entry name" value="Pept_S9A_N"/>
</dbReference>
<dbReference type="Proteomes" id="UP000697710">
    <property type="component" value="Unassembled WGS sequence"/>
</dbReference>
<dbReference type="Gene3D" id="2.130.10.120">
    <property type="entry name" value="Prolyl oligopeptidase, N-terminal domain"/>
    <property type="match status" value="1"/>
</dbReference>
<evidence type="ECO:0000313" key="4">
    <source>
        <dbReference type="Proteomes" id="UP000697710"/>
    </source>
</evidence>
<feature type="domain" description="Peptidase S9A N-terminal" evidence="2">
    <location>
        <begin position="41"/>
        <end position="239"/>
    </location>
</feature>
<protein>
    <submittedName>
        <fullName evidence="3">S9 family peptidase</fullName>
    </submittedName>
</protein>